<sequence>MVEQTYLLEFDEMDHPAQLGKVGQWVITFSENPANPQTTELKMTDVMPLQHDQGIQIRQLSIQHLNEHLWKITQIQYQKEAMQSTNQSEIGHIQQLKLLDKIIENFRKYDVNIKLYIQ</sequence>
<dbReference type="Proteomes" id="UP001243195">
    <property type="component" value="Unassembled WGS sequence"/>
</dbReference>
<evidence type="ECO:0000313" key="2">
    <source>
        <dbReference type="Proteomes" id="UP001243195"/>
    </source>
</evidence>
<organism evidence="1 2">
    <name type="scientific">Acinetobacter gerneri</name>
    <dbReference type="NCBI Taxonomy" id="202952"/>
    <lineage>
        <taxon>Bacteria</taxon>
        <taxon>Pseudomonadati</taxon>
        <taxon>Pseudomonadota</taxon>
        <taxon>Gammaproteobacteria</taxon>
        <taxon>Moraxellales</taxon>
        <taxon>Moraxellaceae</taxon>
        <taxon>Acinetobacter</taxon>
    </lineage>
</organism>
<dbReference type="EMBL" id="JAVIDA010000006">
    <property type="protein sequence ID" value="MDQ9071152.1"/>
    <property type="molecule type" value="Genomic_DNA"/>
</dbReference>
<dbReference type="RefSeq" id="WP_308955485.1">
    <property type="nucleotide sequence ID" value="NZ_JAVICY010000005.1"/>
</dbReference>
<dbReference type="AlphaFoldDB" id="A0AAW8JEN9"/>
<name>A0AAW8JEN9_9GAMM</name>
<gene>
    <name evidence="1" type="ORF">RFH51_06730</name>
</gene>
<evidence type="ECO:0000313" key="1">
    <source>
        <dbReference type="EMBL" id="MDQ9071152.1"/>
    </source>
</evidence>
<comment type="caution">
    <text evidence="1">The sequence shown here is derived from an EMBL/GenBank/DDBJ whole genome shotgun (WGS) entry which is preliminary data.</text>
</comment>
<protein>
    <submittedName>
        <fullName evidence="1">Uncharacterized protein</fullName>
    </submittedName>
</protein>
<accession>A0AAW8JEN9</accession>
<proteinExistence type="predicted"/>
<reference evidence="1" key="1">
    <citation type="submission" date="2023-08" db="EMBL/GenBank/DDBJ databases">
        <title>Emergence of clinically-relevant ST2 carbapenem-resistant Acinetobacter baumannii strains in hospital sewages in Zhejiang, East of China.</title>
        <authorList>
            <person name="Kaichao C."/>
            <person name="Zhang R."/>
        </authorList>
    </citation>
    <scope>NUCLEOTIDE SEQUENCE</scope>
    <source>
        <strain evidence="1">M-SY-60</strain>
    </source>
</reference>